<protein>
    <recommendedName>
        <fullName evidence="4">AAA+ ATPase domain-containing protein</fullName>
    </recommendedName>
</protein>
<evidence type="ECO:0008006" key="4">
    <source>
        <dbReference type="Google" id="ProtNLM"/>
    </source>
</evidence>
<dbReference type="STRING" id="1089455.MOPEL_007_00180"/>
<comment type="caution">
    <text evidence="2">The sequence shown here is derived from an EMBL/GenBank/DDBJ whole genome shotgun (WGS) entry which is preliminary data.</text>
</comment>
<name>H5UN93_9MICO</name>
<dbReference type="Gene3D" id="3.40.50.300">
    <property type="entry name" value="P-loop containing nucleotide triphosphate hydrolases"/>
    <property type="match status" value="1"/>
</dbReference>
<organism evidence="2 3">
    <name type="scientific">Mobilicoccus pelagius NBRC 104925</name>
    <dbReference type="NCBI Taxonomy" id="1089455"/>
    <lineage>
        <taxon>Bacteria</taxon>
        <taxon>Bacillati</taxon>
        <taxon>Actinomycetota</taxon>
        <taxon>Actinomycetes</taxon>
        <taxon>Micrococcales</taxon>
        <taxon>Dermatophilaceae</taxon>
        <taxon>Mobilicoccus</taxon>
    </lineage>
</organism>
<reference evidence="2 3" key="1">
    <citation type="submission" date="2012-02" db="EMBL/GenBank/DDBJ databases">
        <title>Whole genome shotgun sequence of Mobilicoccus pelagius NBRC 104925.</title>
        <authorList>
            <person name="Yoshida Y."/>
            <person name="Hosoyama A."/>
            <person name="Tsuchikane K."/>
            <person name="Katsumata H."/>
            <person name="Yamazaki S."/>
            <person name="Fujita N."/>
        </authorList>
    </citation>
    <scope>NUCLEOTIDE SEQUENCE [LARGE SCALE GENOMIC DNA]</scope>
    <source>
        <strain evidence="2 3">NBRC 104925</strain>
    </source>
</reference>
<dbReference type="Proteomes" id="UP000004367">
    <property type="component" value="Unassembled WGS sequence"/>
</dbReference>
<dbReference type="InterPro" id="IPR027417">
    <property type="entry name" value="P-loop_NTPase"/>
</dbReference>
<dbReference type="eggNOG" id="COG0467">
    <property type="taxonomic scope" value="Bacteria"/>
</dbReference>
<keyword evidence="3" id="KW-1185">Reference proteome</keyword>
<proteinExistence type="predicted"/>
<evidence type="ECO:0000313" key="3">
    <source>
        <dbReference type="Proteomes" id="UP000004367"/>
    </source>
</evidence>
<dbReference type="AlphaFoldDB" id="H5UN93"/>
<feature type="compositionally biased region" description="Polar residues" evidence="1">
    <location>
        <begin position="343"/>
        <end position="354"/>
    </location>
</feature>
<evidence type="ECO:0000313" key="2">
    <source>
        <dbReference type="EMBL" id="GAB47201.1"/>
    </source>
</evidence>
<evidence type="ECO:0000256" key="1">
    <source>
        <dbReference type="SAM" id="MobiDB-lite"/>
    </source>
</evidence>
<dbReference type="SUPFAM" id="SSF52540">
    <property type="entry name" value="P-loop containing nucleoside triphosphate hydrolases"/>
    <property type="match status" value="1"/>
</dbReference>
<dbReference type="RefSeq" id="WP_009481099.1">
    <property type="nucleotide sequence ID" value="NZ_BAFE01000007.1"/>
</dbReference>
<gene>
    <name evidence="2" type="ORF">MOPEL_007_00180</name>
</gene>
<feature type="region of interest" description="Disordered" evidence="1">
    <location>
        <begin position="328"/>
        <end position="390"/>
    </location>
</feature>
<dbReference type="EMBL" id="BAFE01000007">
    <property type="protein sequence ID" value="GAB47201.1"/>
    <property type="molecule type" value="Genomic_DNA"/>
</dbReference>
<dbReference type="OrthoDB" id="3171622at2"/>
<dbReference type="Pfam" id="PF13481">
    <property type="entry name" value="AAA_25"/>
    <property type="match status" value="1"/>
</dbReference>
<sequence length="422" mass="46444">MTFADYPDVDVPPPYDEVEDEGVIAERTRRLFPRIDWHALWADETEEEWLLEPLISARRLVSLYSPPKVGKSLLLLEVAVALSRGTPCLGTRPPRRVRVLYVDFENDPRGDVRTRLRAMGVGPDDLDHLDYLSFPSMAVLDSERGGLELAEAVHAYGSEVVVIDTVSRTVAGEENSNDTWLNFYRHTGLRMKQNGVAMIRLDHSGKDADKGARGGSAKAGDVDAVWRLTRVTEDRFRLECTDSRMQIDNKVLHLTRQRLPHLHHEVDGASVLTTREERIEHLIAVLEVLEVPADASRTAVKKALKERGESARTEVLAEVVRRRKHLFPNLGNRPEDGAVGTAGDNQPADSQNACSPPVPTLREQVGTGGTDTCSAVPPSIEGDSGQNRERDGACRVCGEALHPALVEGGDTVHPTCDAGGDR</sequence>
<accession>H5UN93</accession>